<sequence length="162" mass="18956">MDGEWWRKKWVAWAAAAAIFVVLMLVTPAIPQDKDYHDFADQRVLFLAVHKKYYTRMCHRRWVQTAVNVDDHIFIPRGGGWRWRPRPHQSKEGRRSRLQRQVPKIGTPPPDRPRPAPWQQACPPTPTLKLSGRYHHDLAAQLVEPASISEPSSRWPPRFRSV</sequence>
<dbReference type="OrthoDB" id="10401885at2759"/>
<dbReference type="Proteomes" id="UP000815260">
    <property type="component" value="Chromosome 5B"/>
</dbReference>
<reference evidence="2" key="1">
    <citation type="journal article" date="2017" name="Gigascience">
        <title>The first near-complete assembly of the hexaploid bread wheat genome, Triticum aestivum.</title>
        <authorList>
            <person name="Zimin A.V."/>
            <person name="Puiu D."/>
            <person name="Hall R."/>
            <person name="Kingan S."/>
            <person name="Clavijo B.J."/>
            <person name="Salzberg S.L."/>
        </authorList>
    </citation>
    <scope>NUCLEOTIDE SEQUENCE</scope>
    <source>
        <tissue evidence="2">Leaf</tissue>
    </source>
</reference>
<dbReference type="PANTHER" id="PTHR34368:SF1">
    <property type="entry name" value="OS01G0962200 PROTEIN"/>
    <property type="match status" value="1"/>
</dbReference>
<dbReference type="AlphaFoldDB" id="A0A9R1HHW0"/>
<dbReference type="PANTHER" id="PTHR34368">
    <property type="entry name" value="OS01G0962200 PROTEIN"/>
    <property type="match status" value="1"/>
</dbReference>
<name>A0A9R1HHW0_WHEAT</name>
<feature type="non-terminal residue" evidence="2">
    <location>
        <position position="162"/>
    </location>
</feature>
<feature type="region of interest" description="Disordered" evidence="1">
    <location>
        <begin position="81"/>
        <end position="130"/>
    </location>
</feature>
<evidence type="ECO:0000313" key="2">
    <source>
        <dbReference type="EMBL" id="KAF7065117.1"/>
    </source>
</evidence>
<evidence type="ECO:0000256" key="1">
    <source>
        <dbReference type="SAM" id="MobiDB-lite"/>
    </source>
</evidence>
<proteinExistence type="predicted"/>
<accession>A0A9R1HHW0</accession>
<dbReference type="EMBL" id="CM022224">
    <property type="protein sequence ID" value="KAF7065117.1"/>
    <property type="molecule type" value="Genomic_DNA"/>
</dbReference>
<gene>
    <name evidence="2" type="ORF">CFC21_071278</name>
</gene>
<organism evidence="2">
    <name type="scientific">Triticum aestivum</name>
    <name type="common">Wheat</name>
    <dbReference type="NCBI Taxonomy" id="4565"/>
    <lineage>
        <taxon>Eukaryota</taxon>
        <taxon>Viridiplantae</taxon>
        <taxon>Streptophyta</taxon>
        <taxon>Embryophyta</taxon>
        <taxon>Tracheophyta</taxon>
        <taxon>Spermatophyta</taxon>
        <taxon>Magnoliopsida</taxon>
        <taxon>Liliopsida</taxon>
        <taxon>Poales</taxon>
        <taxon>Poaceae</taxon>
        <taxon>BOP clade</taxon>
        <taxon>Pooideae</taxon>
        <taxon>Triticodae</taxon>
        <taxon>Triticeae</taxon>
        <taxon>Triticinae</taxon>
        <taxon>Triticum</taxon>
    </lineage>
</organism>
<protein>
    <submittedName>
        <fullName evidence="2">Uncharacterized protein</fullName>
    </submittedName>
</protein>
<comment type="caution">
    <text evidence="2">The sequence shown here is derived from an EMBL/GenBank/DDBJ whole genome shotgun (WGS) entry which is preliminary data.</text>
</comment>
<reference evidence="2" key="2">
    <citation type="submission" date="2020-03" db="EMBL/GenBank/DDBJ databases">
        <title>The second near-complete assembly of the hexaploid bread wheat (Triticum aestivum) genome.</title>
        <authorList>
            <person name="Zimin A.V."/>
            <person name="Puiu D."/>
            <person name="Shumante A."/>
            <person name="Alonge M."/>
            <person name="Salzberg S.L."/>
        </authorList>
    </citation>
    <scope>NUCLEOTIDE SEQUENCE</scope>
    <source>
        <tissue evidence="2">Leaf</tissue>
    </source>
</reference>